<feature type="domain" description="HYR" evidence="13">
    <location>
        <begin position="1433"/>
        <end position="1517"/>
    </location>
</feature>
<dbReference type="GO" id="GO:0005615">
    <property type="term" value="C:extracellular space"/>
    <property type="evidence" value="ECO:0007669"/>
    <property type="project" value="TreeGrafter"/>
</dbReference>
<evidence type="ECO:0000256" key="7">
    <source>
        <dbReference type="ARBA" id="ARBA00022833"/>
    </source>
</evidence>
<dbReference type="CDD" id="cd00063">
    <property type="entry name" value="FN3"/>
    <property type="match status" value="1"/>
</dbReference>
<keyword evidence="3" id="KW-0645">Protease</keyword>
<dbReference type="Proteomes" id="UP000184522">
    <property type="component" value="Unassembled WGS sequence"/>
</dbReference>
<dbReference type="Gene3D" id="3.40.630.10">
    <property type="entry name" value="Zn peptidases"/>
    <property type="match status" value="1"/>
</dbReference>
<dbReference type="InterPro" id="IPR036116">
    <property type="entry name" value="FN3_sf"/>
</dbReference>
<dbReference type="PANTHER" id="PTHR11705">
    <property type="entry name" value="PROTEASE FAMILY M14 CARBOXYPEPTIDASE A,B"/>
    <property type="match status" value="1"/>
</dbReference>
<dbReference type="InterPro" id="IPR033810">
    <property type="entry name" value="Carboxypeptidase_T"/>
</dbReference>
<evidence type="ECO:0000256" key="8">
    <source>
        <dbReference type="ARBA" id="ARBA00023049"/>
    </source>
</evidence>
<dbReference type="SMART" id="SM00137">
    <property type="entry name" value="MAM"/>
    <property type="match status" value="1"/>
</dbReference>
<feature type="chain" id="PRO_5012861452" evidence="11">
    <location>
        <begin position="22"/>
        <end position="1611"/>
    </location>
</feature>
<keyword evidence="4 11" id="KW-0732">Signal</keyword>
<evidence type="ECO:0000256" key="6">
    <source>
        <dbReference type="ARBA" id="ARBA00022801"/>
    </source>
</evidence>
<dbReference type="RefSeq" id="WP_073087685.1">
    <property type="nucleotide sequence ID" value="NZ_FQWS01000005.1"/>
</dbReference>
<evidence type="ECO:0000259" key="12">
    <source>
        <dbReference type="PROSITE" id="PS50060"/>
    </source>
</evidence>
<feature type="region of interest" description="Disordered" evidence="10">
    <location>
        <begin position="965"/>
        <end position="989"/>
    </location>
</feature>
<dbReference type="GO" id="GO:0006508">
    <property type="term" value="P:proteolysis"/>
    <property type="evidence" value="ECO:0007669"/>
    <property type="project" value="UniProtKB-KW"/>
</dbReference>
<dbReference type="Pfam" id="PF23237">
    <property type="entry name" value="HYR_4C"/>
    <property type="match status" value="3"/>
</dbReference>
<dbReference type="PANTHER" id="PTHR11705:SF143">
    <property type="entry name" value="SLL0236 PROTEIN"/>
    <property type="match status" value="1"/>
</dbReference>
<dbReference type="Pfam" id="PF00246">
    <property type="entry name" value="Peptidase_M14"/>
    <property type="match status" value="1"/>
</dbReference>
<dbReference type="InterPro" id="IPR000998">
    <property type="entry name" value="MAM_dom"/>
</dbReference>
<dbReference type="Pfam" id="PF00629">
    <property type="entry name" value="MAM"/>
    <property type="match status" value="1"/>
</dbReference>
<dbReference type="InterPro" id="IPR003410">
    <property type="entry name" value="HYR_dom"/>
</dbReference>
<dbReference type="InterPro" id="IPR057078">
    <property type="entry name" value="HYR-4C"/>
</dbReference>
<evidence type="ECO:0000313" key="16">
    <source>
        <dbReference type="EMBL" id="SHH79142.1"/>
    </source>
</evidence>
<dbReference type="PROSITE" id="PS50060">
    <property type="entry name" value="MAM_2"/>
    <property type="match status" value="1"/>
</dbReference>
<feature type="domain" description="Peptidase M14" evidence="15">
    <location>
        <begin position="165"/>
        <end position="566"/>
    </location>
</feature>
<dbReference type="InterPro" id="IPR003961">
    <property type="entry name" value="FN3_dom"/>
</dbReference>
<feature type="compositionally biased region" description="Low complexity" evidence="10">
    <location>
        <begin position="313"/>
        <end position="323"/>
    </location>
</feature>
<sequence length="1611" mass="173662">MKRITLAILLAFFALAQTANSQDLHKRVIINSASQTTINTLLEQGVDLRCGAVFYENSIQVEIPESILGRLKQKGISYNVVIEDMTKFYDERITANIGQAQRELRDEHNKTISRRNSEASTNNSRSVVSTAIDSYLQYEECDEVDWATPVNFNLNPNPAPNSFGGCLTLSQVEAELDQMRALYPNLVSVKMDVSPSGETTRGNTYGNASQQFGGQTVYYVRISDNPDMDEPNEPEILYTSMIHSREIASLMSNLFYMWYLLENYDTDSAIKELVDNNEMYFIPVVNPDGLRWNEIIAPNGGGLQRKNLRTSSEDNTSTNSSNNARGVDLNRNFDYFWGADGDPSGSSDDQVGFSSGTYRGPSPFSEPESRILRDFVLAKDFETALMHHTFANGIPHPYGGIPTAVSGREDEMHKWHEDMTKYNRYVSGATIFTPANGIADDWMLGGAPDGGNSTSNARNDHPDHTSGPYIGPSIGSGKNILATTPEHGNESGPTGSGFWPNPTSLVPIAKRAMRINLMNAYHGGRYARLHDLTKSSINTTTSNLDFGIERLGQTHDNVVNETGDFTLTFTPISSNIVSIISPSTVTLDILEQQNISASMVLDGGIQANDKIEYRVQLSNGIGQIIYDVIFEKFYQPNILFSDSGNNLTNWSLTGGQWTTSTSNPYDGASSIKAGTNNEATSQFYSNNINSTLTLNSGSTYDITGAGRTYIEFFTRWDLERNWDFVEIQGRANGSSSWTTLCGKYNKPESQTNTNNAHGDKDSYGFQSSNSGGLVYDGDQMNKWVLEQIIIDPEHNSFLVDATDLQIRFRFRTDDDNLARENYSTDYSGFFIDNFSITRVNIPCDDSNPPTNLAVSNIGLTTADLSWDAIPSATYDIRYRETGTTTWTTVTDISGNTQSISSLDFNTEYEVQVATRCNTTTSAFSVSEIFTTLDPCANNITTYPYTEDFETGEGLWEQPTNDDGIWTRDANGTGSGGTGPNGGFNPGNPTGQASNNFYMYVEGSLNQNPGPGSIVFFESPCIDLTGRENGSFSFRYHMHGSDMGTLEVEASTDFGTTWTSIDTLNGQQQANQTDPWLERNVSLSAYDNQIIKLRFKGTTPPDTSGGVPQNAPFRTDMAIDYINITSDVAASGPTIITQNISVNLDAAGNATIAEDAVNNGSTGTGTLTFDTDITSFTCANLGANTVTLTVTDDNGSDTGTATVTVVDNLAPVPDAASLPDATGECSATITGSAPTATDNCGGTITGTTTDSLTSSTQGTTTVTWTFDDGNGNTSTQTQNIVVNDNTAPVPDAASLPDATGECSATITGSAPTATDNCGGTITGTTTDSLTSSTQGTTTVTWIFDDGNGNTSTQTQNIVVNDNTAPVPDAASLPDATGECSATITGSAPTATDNCGGTITGTTTDSLTSSTQGTTTVTWTFDDGNGNTSTQTQNIVVNDNINPVCVTQDITTQLDGTGNATITANDIDNGSSDNCGVASISLSQTSFTSADIGDNVVTFTVTDVNGNSSMCNATVTVEDSTLDIDDDKFEIFSITPNPFKDSLTIKVPTKLSGDTFNIIIYDLNGRRVFNEVKSVTNNTINLNGLSQLEIAPYIIRMINTTSNSVYSTRLIKY</sequence>
<dbReference type="GO" id="GO:0004553">
    <property type="term" value="F:hydrolase activity, hydrolyzing O-glycosyl compounds"/>
    <property type="evidence" value="ECO:0007669"/>
    <property type="project" value="UniProtKB-ARBA"/>
</dbReference>
<dbReference type="InterPro" id="IPR013320">
    <property type="entry name" value="ConA-like_dom_sf"/>
</dbReference>
<evidence type="ECO:0000313" key="17">
    <source>
        <dbReference type="Proteomes" id="UP000184522"/>
    </source>
</evidence>
<name>A0A1M5VV55_9FLAO</name>
<gene>
    <name evidence="16" type="ORF">SAMN05444148_2831</name>
</gene>
<dbReference type="SUPFAM" id="SSF49899">
    <property type="entry name" value="Concanavalin A-like lectins/glucanases"/>
    <property type="match status" value="1"/>
</dbReference>
<dbReference type="GO" id="GO:0004181">
    <property type="term" value="F:metallocarboxypeptidase activity"/>
    <property type="evidence" value="ECO:0007669"/>
    <property type="project" value="InterPro"/>
</dbReference>
<proteinExistence type="inferred from homology"/>
<dbReference type="NCBIfam" id="TIGR04183">
    <property type="entry name" value="Por_Secre_tail"/>
    <property type="match status" value="1"/>
</dbReference>
<evidence type="ECO:0000256" key="11">
    <source>
        <dbReference type="SAM" id="SignalP"/>
    </source>
</evidence>
<evidence type="ECO:0000256" key="3">
    <source>
        <dbReference type="ARBA" id="ARBA00022670"/>
    </source>
</evidence>
<keyword evidence="17" id="KW-1185">Reference proteome</keyword>
<dbReference type="PROSITE" id="PS52035">
    <property type="entry name" value="PEPTIDASE_M14"/>
    <property type="match status" value="1"/>
</dbReference>
<evidence type="ECO:0000256" key="10">
    <source>
        <dbReference type="SAM" id="MobiDB-lite"/>
    </source>
</evidence>
<evidence type="ECO:0000256" key="4">
    <source>
        <dbReference type="ARBA" id="ARBA00022729"/>
    </source>
</evidence>
<feature type="domain" description="MAM" evidence="12">
    <location>
        <begin position="944"/>
        <end position="1130"/>
    </location>
</feature>
<evidence type="ECO:0000259" key="14">
    <source>
        <dbReference type="PROSITE" id="PS50853"/>
    </source>
</evidence>
<feature type="signal peptide" evidence="11">
    <location>
        <begin position="1"/>
        <end position="21"/>
    </location>
</feature>
<feature type="region of interest" description="Disordered" evidence="10">
    <location>
        <begin position="104"/>
        <end position="125"/>
    </location>
</feature>
<feature type="region of interest" description="Disordered" evidence="10">
    <location>
        <begin position="444"/>
        <end position="472"/>
    </location>
</feature>
<dbReference type="GO" id="GO:0008270">
    <property type="term" value="F:zinc ion binding"/>
    <property type="evidence" value="ECO:0007669"/>
    <property type="project" value="InterPro"/>
</dbReference>
<keyword evidence="6" id="KW-0378">Hydrolase</keyword>
<organism evidence="16 17">
    <name type="scientific">Winogradskyella jejuensis</name>
    <dbReference type="NCBI Taxonomy" id="1089305"/>
    <lineage>
        <taxon>Bacteria</taxon>
        <taxon>Pseudomonadati</taxon>
        <taxon>Bacteroidota</taxon>
        <taxon>Flavobacteriia</taxon>
        <taxon>Flavobacteriales</taxon>
        <taxon>Flavobacteriaceae</taxon>
        <taxon>Winogradskyella</taxon>
    </lineage>
</organism>
<dbReference type="OrthoDB" id="1652165at2"/>
<dbReference type="Gene3D" id="2.60.40.10">
    <property type="entry name" value="Immunoglobulins"/>
    <property type="match status" value="4"/>
</dbReference>
<feature type="compositionally biased region" description="Gly residues" evidence="10">
    <location>
        <begin position="972"/>
        <end position="984"/>
    </location>
</feature>
<dbReference type="GO" id="GO:0016020">
    <property type="term" value="C:membrane"/>
    <property type="evidence" value="ECO:0007669"/>
    <property type="project" value="InterPro"/>
</dbReference>
<dbReference type="PROSITE" id="PS50853">
    <property type="entry name" value="FN3"/>
    <property type="match status" value="1"/>
</dbReference>
<dbReference type="SMART" id="SM00631">
    <property type="entry name" value="Zn_pept"/>
    <property type="match status" value="1"/>
</dbReference>
<protein>
    <submittedName>
        <fullName evidence="16">Fibronectin type III domain-containing protein</fullName>
    </submittedName>
</protein>
<comment type="similarity">
    <text evidence="2 9">Belongs to the peptidase M14 family.</text>
</comment>
<dbReference type="Gene3D" id="2.60.120.200">
    <property type="match status" value="1"/>
</dbReference>
<dbReference type="EMBL" id="FQWS01000005">
    <property type="protein sequence ID" value="SHH79142.1"/>
    <property type="molecule type" value="Genomic_DNA"/>
</dbReference>
<dbReference type="CDD" id="cd03859">
    <property type="entry name" value="M14_CPT"/>
    <property type="match status" value="1"/>
</dbReference>
<comment type="cofactor">
    <cofactor evidence="1">
        <name>Zn(2+)</name>
        <dbReference type="ChEBI" id="CHEBI:29105"/>
    </cofactor>
</comment>
<dbReference type="SUPFAM" id="SSF49265">
    <property type="entry name" value="Fibronectin type III"/>
    <property type="match status" value="1"/>
</dbReference>
<reference evidence="17" key="1">
    <citation type="submission" date="2016-11" db="EMBL/GenBank/DDBJ databases">
        <authorList>
            <person name="Varghese N."/>
            <person name="Submissions S."/>
        </authorList>
    </citation>
    <scope>NUCLEOTIDE SEQUENCE [LARGE SCALE GENOMIC DNA]</scope>
    <source>
        <strain evidence="17">DSM 25330</strain>
    </source>
</reference>
<evidence type="ECO:0000256" key="1">
    <source>
        <dbReference type="ARBA" id="ARBA00001947"/>
    </source>
</evidence>
<feature type="region of interest" description="Disordered" evidence="10">
    <location>
        <begin position="343"/>
        <end position="366"/>
    </location>
</feature>
<evidence type="ECO:0000256" key="5">
    <source>
        <dbReference type="ARBA" id="ARBA00022737"/>
    </source>
</evidence>
<feature type="domain" description="Fibronectin type-III" evidence="14">
    <location>
        <begin position="848"/>
        <end position="934"/>
    </location>
</feature>
<dbReference type="InterPro" id="IPR000834">
    <property type="entry name" value="Peptidase_M14"/>
</dbReference>
<dbReference type="Pfam" id="PF00041">
    <property type="entry name" value="fn3"/>
    <property type="match status" value="1"/>
</dbReference>
<dbReference type="GO" id="GO:0005975">
    <property type="term" value="P:carbohydrate metabolic process"/>
    <property type="evidence" value="ECO:0007669"/>
    <property type="project" value="UniProtKB-ARBA"/>
</dbReference>
<evidence type="ECO:0000259" key="15">
    <source>
        <dbReference type="PROSITE" id="PS52035"/>
    </source>
</evidence>
<dbReference type="SMART" id="SM00060">
    <property type="entry name" value="FN3"/>
    <property type="match status" value="1"/>
</dbReference>
<dbReference type="PROSITE" id="PS50825">
    <property type="entry name" value="HYR"/>
    <property type="match status" value="1"/>
</dbReference>
<feature type="region of interest" description="Disordered" evidence="10">
    <location>
        <begin position="303"/>
        <end position="326"/>
    </location>
</feature>
<dbReference type="SUPFAM" id="SSF53187">
    <property type="entry name" value="Zn-dependent exopeptidases"/>
    <property type="match status" value="1"/>
</dbReference>
<comment type="caution">
    <text evidence="9">Lacks conserved residue(s) required for the propagation of feature annotation.</text>
</comment>
<evidence type="ECO:0000256" key="2">
    <source>
        <dbReference type="ARBA" id="ARBA00005988"/>
    </source>
</evidence>
<dbReference type="STRING" id="1089305.SAMN05444148_2831"/>
<dbReference type="InterPro" id="IPR026444">
    <property type="entry name" value="Secre_tail"/>
</dbReference>
<evidence type="ECO:0000259" key="13">
    <source>
        <dbReference type="PROSITE" id="PS50825"/>
    </source>
</evidence>
<evidence type="ECO:0000256" key="9">
    <source>
        <dbReference type="PROSITE-ProRule" id="PRU01379"/>
    </source>
</evidence>
<accession>A0A1M5VV55</accession>
<dbReference type="InterPro" id="IPR013783">
    <property type="entry name" value="Ig-like_fold"/>
</dbReference>
<keyword evidence="7" id="KW-0862">Zinc</keyword>
<keyword evidence="8" id="KW-0482">Metalloprotease</keyword>
<keyword evidence="5" id="KW-0677">Repeat</keyword>
<dbReference type="Pfam" id="PF18962">
    <property type="entry name" value="Por_Secre_tail"/>
    <property type="match status" value="1"/>
</dbReference>